<feature type="transmembrane region" description="Helical" evidence="1">
    <location>
        <begin position="242"/>
        <end position="262"/>
    </location>
</feature>
<proteinExistence type="predicted"/>
<feature type="transmembrane region" description="Helical" evidence="1">
    <location>
        <begin position="213"/>
        <end position="230"/>
    </location>
</feature>
<gene>
    <name evidence="2" type="ORF">P5G49_15735</name>
</gene>
<evidence type="ECO:0000313" key="3">
    <source>
        <dbReference type="Proteomes" id="UP001175097"/>
    </source>
</evidence>
<name>A0ABT8JX52_9BACL</name>
<dbReference type="PANTHER" id="PTHR41324">
    <property type="entry name" value="MEMBRANE PROTEIN-RELATED"/>
    <property type="match status" value="1"/>
</dbReference>
<reference evidence="2" key="1">
    <citation type="submission" date="2023-03" db="EMBL/GenBank/DDBJ databases">
        <title>MT1 and MT2 Draft Genomes of Novel Species.</title>
        <authorList>
            <person name="Venkateswaran K."/>
        </authorList>
    </citation>
    <scope>NUCLEOTIDE SEQUENCE</scope>
    <source>
        <strain evidence="2">F6_3S_P_2</strain>
    </source>
</reference>
<evidence type="ECO:0000313" key="2">
    <source>
        <dbReference type="EMBL" id="MDN4608912.1"/>
    </source>
</evidence>
<organism evidence="2 3">
    <name type="scientific">Sporosarcina highlanderae</name>
    <dbReference type="NCBI Taxonomy" id="3035916"/>
    <lineage>
        <taxon>Bacteria</taxon>
        <taxon>Bacillati</taxon>
        <taxon>Bacillota</taxon>
        <taxon>Bacilli</taxon>
        <taxon>Bacillales</taxon>
        <taxon>Caryophanaceae</taxon>
        <taxon>Sporosarcina</taxon>
    </lineage>
</organism>
<dbReference type="InterPro" id="IPR018710">
    <property type="entry name" value="DUF2232"/>
</dbReference>
<feature type="transmembrane region" description="Helical" evidence="1">
    <location>
        <begin position="172"/>
        <end position="192"/>
    </location>
</feature>
<sequence length="312" mass="34788">MQDPSKKIKYGAMMIALFTILLAGAFFIPLIGLLIMIFLPLPIILYRLREDRSSTALVVLSTGILALLLGGLTLLPFVLGFVVLGFLIAEFIVLGKSKLYIFMGSGLFLIVVGILTYLVLALFFEVNIIDSLMAMLKESEEQFKASLNGFSALPKGSENVVAEAFMLYRSSIPAVFILSVYVFTFIVVILNFMLLQRLGHDVPKFPPFRGMKLPVITIFIYGLFILLPFVTKMTPDSSTYLIYVNATIILRALLLLQGLALVHYLMFRMKLPGIVTFFSTILALLFNPITILLGILDIGVNIRAWIRKDNSK</sequence>
<feature type="transmembrane region" description="Helical" evidence="1">
    <location>
        <begin position="99"/>
        <end position="124"/>
    </location>
</feature>
<dbReference type="PANTHER" id="PTHR41324:SF1">
    <property type="entry name" value="DUF2232 DOMAIN-CONTAINING PROTEIN"/>
    <property type="match status" value="1"/>
</dbReference>
<feature type="transmembrane region" description="Helical" evidence="1">
    <location>
        <begin position="12"/>
        <end position="45"/>
    </location>
</feature>
<feature type="transmembrane region" description="Helical" evidence="1">
    <location>
        <begin position="57"/>
        <end position="87"/>
    </location>
</feature>
<dbReference type="RefSeq" id="WP_301245339.1">
    <property type="nucleotide sequence ID" value="NZ_JAROCC010000016.1"/>
</dbReference>
<protein>
    <submittedName>
        <fullName evidence="2">DUF2232 domain-containing protein</fullName>
    </submittedName>
</protein>
<comment type="caution">
    <text evidence="2">The sequence shown here is derived from an EMBL/GenBank/DDBJ whole genome shotgun (WGS) entry which is preliminary data.</text>
</comment>
<dbReference type="Pfam" id="PF09991">
    <property type="entry name" value="DUF2232"/>
    <property type="match status" value="1"/>
</dbReference>
<dbReference type="EMBL" id="JAROCC010000016">
    <property type="protein sequence ID" value="MDN4608912.1"/>
    <property type="molecule type" value="Genomic_DNA"/>
</dbReference>
<keyword evidence="1" id="KW-0472">Membrane</keyword>
<dbReference type="Proteomes" id="UP001175097">
    <property type="component" value="Unassembled WGS sequence"/>
</dbReference>
<keyword evidence="1" id="KW-0812">Transmembrane</keyword>
<feature type="transmembrane region" description="Helical" evidence="1">
    <location>
        <begin position="274"/>
        <end position="296"/>
    </location>
</feature>
<keyword evidence="3" id="KW-1185">Reference proteome</keyword>
<evidence type="ECO:0000256" key="1">
    <source>
        <dbReference type="SAM" id="Phobius"/>
    </source>
</evidence>
<keyword evidence="1" id="KW-1133">Transmembrane helix</keyword>
<accession>A0ABT8JX52</accession>